<keyword evidence="2" id="KW-0131">Cell cycle</keyword>
<keyword evidence="2" id="KW-0132">Cell division</keyword>
<accession>A0AAU6Q0Z5</accession>
<keyword evidence="1" id="KW-0472">Membrane</keyword>
<dbReference type="EMBL" id="CP149782">
    <property type="protein sequence ID" value="WYF43919.1"/>
    <property type="molecule type" value="Genomic_DNA"/>
</dbReference>
<gene>
    <name evidence="2" type="ORF">WDJ50_10920</name>
</gene>
<dbReference type="AlphaFoldDB" id="A0AAU6Q0Z5"/>
<sequence>MDASPRPESRPWQETLRLRGRLLMRLPLTMMVTWLLLLLGSVQLTFQIGNNLYRSWIWRGETTEVKARVADLQGQLRQIKAAEQAAADPEYMQTLARCQGFVKPGETLVVATNAPDVPAETCTIQRLP</sequence>
<feature type="transmembrane region" description="Helical" evidence="1">
    <location>
        <begin position="26"/>
        <end position="46"/>
    </location>
</feature>
<name>A0AAU6Q0Z5_9DEIO</name>
<evidence type="ECO:0000313" key="2">
    <source>
        <dbReference type="EMBL" id="WYF43919.1"/>
    </source>
</evidence>
<reference evidence="2" key="1">
    <citation type="submission" date="2024-03" db="EMBL/GenBank/DDBJ databases">
        <title>Deinococcus weizhi sp. nov., isolated from human skin.</title>
        <authorList>
            <person name="Wei Z."/>
            <person name="Tian F."/>
            <person name="Yang C."/>
            <person name="Xin L.T."/>
            <person name="Wen Z.J."/>
            <person name="Lan K.C."/>
            <person name="Yu L."/>
            <person name="Zhe W."/>
            <person name="Dan F.D."/>
            <person name="Jun W."/>
            <person name="Rui Z."/>
            <person name="Yong X.J."/>
            <person name="Ting Y."/>
            <person name="Wei X."/>
            <person name="Xu Z.G."/>
            <person name="Xin Z."/>
            <person name="Dong F.G."/>
            <person name="Ni X.M."/>
            <person name="Zheng M.G."/>
            <person name="Chun Y."/>
            <person name="Qian W.X."/>
        </authorList>
    </citation>
    <scope>NUCLEOTIDE SEQUENCE</scope>
    <source>
        <strain evidence="2">VB142</strain>
    </source>
</reference>
<dbReference type="RefSeq" id="WP_339095012.1">
    <property type="nucleotide sequence ID" value="NZ_CP149782.1"/>
</dbReference>
<dbReference type="GO" id="GO:0051301">
    <property type="term" value="P:cell division"/>
    <property type="evidence" value="ECO:0007669"/>
    <property type="project" value="UniProtKB-KW"/>
</dbReference>
<evidence type="ECO:0000256" key="1">
    <source>
        <dbReference type="SAM" id="Phobius"/>
    </source>
</evidence>
<organism evidence="2">
    <name type="scientific">Deinococcus sp. VB142</name>
    <dbReference type="NCBI Taxonomy" id="3112952"/>
    <lineage>
        <taxon>Bacteria</taxon>
        <taxon>Thermotogati</taxon>
        <taxon>Deinococcota</taxon>
        <taxon>Deinococci</taxon>
        <taxon>Deinococcales</taxon>
        <taxon>Deinococcaceae</taxon>
        <taxon>Deinococcus</taxon>
    </lineage>
</organism>
<keyword evidence="1" id="KW-0812">Transmembrane</keyword>
<proteinExistence type="predicted"/>
<protein>
    <submittedName>
        <fullName evidence="2">Cell division protein FtsB</fullName>
    </submittedName>
</protein>
<keyword evidence="1" id="KW-1133">Transmembrane helix</keyword>